<evidence type="ECO:0000256" key="1">
    <source>
        <dbReference type="SAM" id="Phobius"/>
    </source>
</evidence>
<accession>A0A1Y1BVG3</accession>
<keyword evidence="1" id="KW-1133">Transmembrane helix</keyword>
<organism evidence="2 3">
    <name type="scientific">Burkholderia stabilis</name>
    <dbReference type="NCBI Taxonomy" id="95485"/>
    <lineage>
        <taxon>Bacteria</taxon>
        <taxon>Pseudomonadati</taxon>
        <taxon>Pseudomonadota</taxon>
        <taxon>Betaproteobacteria</taxon>
        <taxon>Burkholderiales</taxon>
        <taxon>Burkholderiaceae</taxon>
        <taxon>Burkholderia</taxon>
        <taxon>Burkholderia cepacia complex</taxon>
    </lineage>
</organism>
<name>A0A1Y1BVG3_9BURK</name>
<gene>
    <name evidence="2" type="ORF">BSFP_068760</name>
</gene>
<dbReference type="EMBL" id="AP018113">
    <property type="protein sequence ID" value="BAX64003.1"/>
    <property type="molecule type" value="Genomic_DNA"/>
</dbReference>
<proteinExistence type="predicted"/>
<evidence type="ECO:0000313" key="2">
    <source>
        <dbReference type="EMBL" id="BAX64003.1"/>
    </source>
</evidence>
<protein>
    <submittedName>
        <fullName evidence="2">Uncharacterized protein</fullName>
    </submittedName>
</protein>
<reference evidence="2 3" key="1">
    <citation type="journal article" date="2017" name="Genome Announc.">
        <title>Complete Genome Sequence of Burkholderia stabilis FERMP-21014.</title>
        <authorList>
            <person name="Konishi K."/>
            <person name="Kumagai T."/>
            <person name="Sakasegawa S."/>
            <person name="Tamura T."/>
        </authorList>
    </citation>
    <scope>NUCLEOTIDE SEQUENCE [LARGE SCALE GENOMIC DNA]</scope>
    <source>
        <strain evidence="2 3">FERMP-21014</strain>
    </source>
</reference>
<keyword evidence="1" id="KW-0472">Membrane</keyword>
<dbReference type="AlphaFoldDB" id="A0A1Y1BVG3"/>
<evidence type="ECO:0000313" key="3">
    <source>
        <dbReference type="Proteomes" id="UP000218432"/>
    </source>
</evidence>
<dbReference type="Proteomes" id="UP000218432">
    <property type="component" value="Chromosome 3"/>
</dbReference>
<feature type="transmembrane region" description="Helical" evidence="1">
    <location>
        <begin position="26"/>
        <end position="59"/>
    </location>
</feature>
<keyword evidence="1" id="KW-0812">Transmembrane</keyword>
<sequence>MTGGLRRTGAGIRATTGPTRRGRVAMVALVVMLVTVLPRALVIMSTVRILLVVLIHGLFP</sequence>